<gene>
    <name evidence="2" type="ORF">ACFOEJ_03555</name>
</gene>
<feature type="compositionally biased region" description="Polar residues" evidence="1">
    <location>
        <begin position="55"/>
        <end position="65"/>
    </location>
</feature>
<accession>A0ABV7KL42</accession>
<evidence type="ECO:0000256" key="1">
    <source>
        <dbReference type="SAM" id="MobiDB-lite"/>
    </source>
</evidence>
<evidence type="ECO:0000313" key="2">
    <source>
        <dbReference type="EMBL" id="MFC3210149.1"/>
    </source>
</evidence>
<comment type="caution">
    <text evidence="2">The sequence shown here is derived from an EMBL/GenBank/DDBJ whole genome shotgun (WGS) entry which is preliminary data.</text>
</comment>
<keyword evidence="3" id="KW-1185">Reference proteome</keyword>
<reference evidence="3" key="1">
    <citation type="journal article" date="2019" name="Int. J. Syst. Evol. Microbiol.">
        <title>The Global Catalogue of Microorganisms (GCM) 10K type strain sequencing project: providing services to taxonomists for standard genome sequencing and annotation.</title>
        <authorList>
            <consortium name="The Broad Institute Genomics Platform"/>
            <consortium name="The Broad Institute Genome Sequencing Center for Infectious Disease"/>
            <person name="Wu L."/>
            <person name="Ma J."/>
        </authorList>
    </citation>
    <scope>NUCLEOTIDE SEQUENCE [LARGE SCALE GENOMIC DNA]</scope>
    <source>
        <strain evidence="3">CCM 320</strain>
    </source>
</reference>
<feature type="compositionally biased region" description="Basic and acidic residues" evidence="1">
    <location>
        <begin position="1"/>
        <end position="54"/>
    </location>
</feature>
<feature type="region of interest" description="Disordered" evidence="1">
    <location>
        <begin position="1"/>
        <end position="65"/>
    </location>
</feature>
<organism evidence="2 3">
    <name type="scientific">Planomicrobium okeanokoites</name>
    <name type="common">Planococcus okeanokoites</name>
    <name type="synonym">Flavobacterium okeanokoites</name>
    <dbReference type="NCBI Taxonomy" id="244"/>
    <lineage>
        <taxon>Bacteria</taxon>
        <taxon>Bacillati</taxon>
        <taxon>Bacillota</taxon>
        <taxon>Bacilli</taxon>
        <taxon>Bacillales</taxon>
        <taxon>Caryophanaceae</taxon>
        <taxon>Planomicrobium</taxon>
    </lineage>
</organism>
<evidence type="ECO:0000313" key="3">
    <source>
        <dbReference type="Proteomes" id="UP001595625"/>
    </source>
</evidence>
<sequence>MSDHKSSEHNKNVDKMKELLDEKNQETSQKQDFDQQEQKNQSLKDRAQIPDENNKLTNADNNRNP</sequence>
<protein>
    <submittedName>
        <fullName evidence="2">Uncharacterized protein</fullName>
    </submittedName>
</protein>
<dbReference type="RefSeq" id="WP_117313233.1">
    <property type="nucleotide sequence ID" value="NZ_CANNGD010000004.1"/>
</dbReference>
<proteinExistence type="predicted"/>
<dbReference type="EMBL" id="JBHRUJ010000004">
    <property type="protein sequence ID" value="MFC3210149.1"/>
    <property type="molecule type" value="Genomic_DNA"/>
</dbReference>
<dbReference type="Proteomes" id="UP001595625">
    <property type="component" value="Unassembled WGS sequence"/>
</dbReference>
<name>A0ABV7KL42_PLAOK</name>